<keyword evidence="5" id="KW-1185">Reference proteome</keyword>
<dbReference type="InterPro" id="IPR001258">
    <property type="entry name" value="NHL_repeat"/>
</dbReference>
<dbReference type="PROSITE" id="PS51125">
    <property type="entry name" value="NHL"/>
    <property type="match status" value="1"/>
</dbReference>
<feature type="region of interest" description="Disordered" evidence="3">
    <location>
        <begin position="94"/>
        <end position="129"/>
    </location>
</feature>
<sequence>MLNFRERLHMHFPGDIKKAVFGGMVVLLVCFAQKAEGFADKEHDERSDTLRLNEIEMVGGLEEAKSMVVRENSELIIAEAGADRISVYQVSFDEEDADASGETDSSTDDTETAEDDHAAPADAVSEERILPDLDKPESLSLILDTEILVVSSGSQQVHWLDHDFGYVRSFTVPSWALEDTEFSPADVTTNEIGEVYVLDRRNRRVFHFNANGSYLQHFRLDDLEDPTRLIYFDESLFITDYKSGTIYIMTDTGRELASIGTFADLERVRVADRRIWVLSGSVLHLFDLSGQHLGNWRVDEPWKKLRDIAVIEQRVFLLTSGSLYYSEFSETKQEN</sequence>
<dbReference type="RefSeq" id="WP_210512104.1">
    <property type="nucleotide sequence ID" value="NZ_JAFIDN010000007.1"/>
</dbReference>
<evidence type="ECO:0000256" key="2">
    <source>
        <dbReference type="PROSITE-ProRule" id="PRU00504"/>
    </source>
</evidence>
<dbReference type="SUPFAM" id="SSF101898">
    <property type="entry name" value="NHL repeat"/>
    <property type="match status" value="1"/>
</dbReference>
<dbReference type="AlphaFoldDB" id="A0A8J7UTU7"/>
<name>A0A8J7UTU7_9BACT</name>
<organism evidence="4 5">
    <name type="scientific">Natronogracilivirga saccharolytica</name>
    <dbReference type="NCBI Taxonomy" id="2812953"/>
    <lineage>
        <taxon>Bacteria</taxon>
        <taxon>Pseudomonadati</taxon>
        <taxon>Balneolota</taxon>
        <taxon>Balneolia</taxon>
        <taxon>Balneolales</taxon>
        <taxon>Cyclonatronaceae</taxon>
        <taxon>Natronogracilivirga</taxon>
    </lineage>
</organism>
<feature type="compositionally biased region" description="Basic and acidic residues" evidence="3">
    <location>
        <begin position="115"/>
        <end position="129"/>
    </location>
</feature>
<dbReference type="Gene3D" id="2.120.10.30">
    <property type="entry name" value="TolB, C-terminal domain"/>
    <property type="match status" value="1"/>
</dbReference>
<evidence type="ECO:0008006" key="6">
    <source>
        <dbReference type="Google" id="ProtNLM"/>
    </source>
</evidence>
<keyword evidence="1" id="KW-0677">Repeat</keyword>
<evidence type="ECO:0000313" key="5">
    <source>
        <dbReference type="Proteomes" id="UP000673975"/>
    </source>
</evidence>
<dbReference type="EMBL" id="JAFIDN010000007">
    <property type="protein sequence ID" value="MBP3192936.1"/>
    <property type="molecule type" value="Genomic_DNA"/>
</dbReference>
<dbReference type="Proteomes" id="UP000673975">
    <property type="component" value="Unassembled WGS sequence"/>
</dbReference>
<evidence type="ECO:0000256" key="1">
    <source>
        <dbReference type="ARBA" id="ARBA00022737"/>
    </source>
</evidence>
<proteinExistence type="predicted"/>
<comment type="caution">
    <text evidence="4">The sequence shown here is derived from an EMBL/GenBank/DDBJ whole genome shotgun (WGS) entry which is preliminary data.</text>
</comment>
<accession>A0A8J7UTU7</accession>
<feature type="repeat" description="NHL" evidence="2">
    <location>
        <begin position="183"/>
        <end position="211"/>
    </location>
</feature>
<dbReference type="InterPro" id="IPR011042">
    <property type="entry name" value="6-blade_b-propeller_TolB-like"/>
</dbReference>
<evidence type="ECO:0000256" key="3">
    <source>
        <dbReference type="SAM" id="MobiDB-lite"/>
    </source>
</evidence>
<evidence type="ECO:0000313" key="4">
    <source>
        <dbReference type="EMBL" id="MBP3192936.1"/>
    </source>
</evidence>
<protein>
    <recommendedName>
        <fullName evidence="6">6-bladed beta-propeller</fullName>
    </recommendedName>
</protein>
<reference evidence="4" key="1">
    <citation type="submission" date="2021-02" db="EMBL/GenBank/DDBJ databases">
        <title>Natronogracilivirga saccharolytica gen. nov. sp. nov. a new anaerobic, haloalkiliphilic carbohydrate-fermenting bacterium from soda lake and proposing of Cyclonatronumiaceae fam. nov. in the phylum Balneolaeota.</title>
        <authorList>
            <person name="Zhilina T.N."/>
            <person name="Sorokin D.Y."/>
            <person name="Zavarzina D.G."/>
            <person name="Toshchakov S.V."/>
            <person name="Kublanov I.V."/>
        </authorList>
    </citation>
    <scope>NUCLEOTIDE SEQUENCE</scope>
    <source>
        <strain evidence="4">Z-1702</strain>
    </source>
</reference>
<gene>
    <name evidence="4" type="ORF">NATSA_09705</name>
</gene>
<feature type="compositionally biased region" description="Acidic residues" evidence="3">
    <location>
        <begin position="94"/>
        <end position="114"/>
    </location>
</feature>